<evidence type="ECO:0000313" key="2">
    <source>
        <dbReference type="EMBL" id="VVU95107.1"/>
    </source>
</evidence>
<dbReference type="PANTHER" id="PTHR10381:SF11">
    <property type="entry name" value="ATP-DEPENDENT CLP PROTEASE PROTEOLYTIC SUBUNIT, MITOCHONDRIAL"/>
    <property type="match status" value="1"/>
</dbReference>
<dbReference type="PANTHER" id="PTHR10381">
    <property type="entry name" value="ATP-DEPENDENT CLP PROTEASE PROTEOLYTIC SUBUNIT"/>
    <property type="match status" value="1"/>
</dbReference>
<dbReference type="AlphaFoldDB" id="A0A5E8CJ68"/>
<dbReference type="GO" id="GO:0004176">
    <property type="term" value="F:ATP-dependent peptidase activity"/>
    <property type="evidence" value="ECO:0007669"/>
    <property type="project" value="InterPro"/>
</dbReference>
<dbReference type="Pfam" id="PF00574">
    <property type="entry name" value="CLP_protease"/>
    <property type="match status" value="1"/>
</dbReference>
<protein>
    <submittedName>
        <fullName evidence="2">Clp protease</fullName>
    </submittedName>
</protein>
<evidence type="ECO:0000256" key="1">
    <source>
        <dbReference type="ARBA" id="ARBA00007039"/>
    </source>
</evidence>
<dbReference type="InterPro" id="IPR029045">
    <property type="entry name" value="ClpP/crotonase-like_dom_sf"/>
</dbReference>
<dbReference type="InterPro" id="IPR023562">
    <property type="entry name" value="ClpP/TepA"/>
</dbReference>
<comment type="similarity">
    <text evidence="1">Belongs to the peptidase S14 family.</text>
</comment>
<keyword evidence="2" id="KW-0378">Hydrolase</keyword>
<dbReference type="SUPFAM" id="SSF52096">
    <property type="entry name" value="ClpP/crotonase"/>
    <property type="match status" value="1"/>
</dbReference>
<dbReference type="GO" id="GO:0006515">
    <property type="term" value="P:protein quality control for misfolded or incompletely synthesized proteins"/>
    <property type="evidence" value="ECO:0007669"/>
    <property type="project" value="TreeGrafter"/>
</dbReference>
<name>A0A5E8CJ68_9ZZZZ</name>
<keyword evidence="2" id="KW-0645">Protease</keyword>
<sequence length="241" mass="27965">MDYNWNLKRKYDLISKDTDTEDKNEKPQDEKKNDIKKNLVFDGLTETSLLYSVKNHIYFYSGVCKKSCMNLNIEIKKIANDLMTNRNNFSNLDQYIYIHINSFGGSVFSAMSTIDTIITCPIPIITIIEGAAASAATLISVVADYRVMTENSFMLIHQLSSQTWGKMNELEEEMVNLKKIMNKIKNIYKKNTKLKGSELDEILKHDLWWESPKCLETGLVDEVIKKNKFYKLNKQKLEFKC</sequence>
<dbReference type="PRINTS" id="PR00127">
    <property type="entry name" value="CLPPROTEASEP"/>
</dbReference>
<dbReference type="GO" id="GO:0009368">
    <property type="term" value="C:endopeptidase Clp complex"/>
    <property type="evidence" value="ECO:0007669"/>
    <property type="project" value="TreeGrafter"/>
</dbReference>
<proteinExistence type="inferred from homology"/>
<dbReference type="InterPro" id="IPR001907">
    <property type="entry name" value="ClpP"/>
</dbReference>
<accession>A0A5E8CJ68</accession>
<gene>
    <name evidence="2" type="ORF">CPAV1605_832</name>
</gene>
<organism evidence="2">
    <name type="scientific">seawater metagenome</name>
    <dbReference type="NCBI Taxonomy" id="1561972"/>
    <lineage>
        <taxon>unclassified sequences</taxon>
        <taxon>metagenomes</taxon>
        <taxon>ecological metagenomes</taxon>
    </lineage>
</organism>
<reference evidence="2" key="1">
    <citation type="submission" date="2019-09" db="EMBL/GenBank/DDBJ databases">
        <authorList>
            <person name="Needham M D."/>
        </authorList>
    </citation>
    <scope>NUCLEOTIDE SEQUENCE</scope>
</reference>
<dbReference type="Gene3D" id="3.90.226.10">
    <property type="entry name" value="2-enoyl-CoA Hydratase, Chain A, domain 1"/>
    <property type="match status" value="1"/>
</dbReference>
<dbReference type="GO" id="GO:0051117">
    <property type="term" value="F:ATPase binding"/>
    <property type="evidence" value="ECO:0007669"/>
    <property type="project" value="TreeGrafter"/>
</dbReference>
<dbReference type="GO" id="GO:0004252">
    <property type="term" value="F:serine-type endopeptidase activity"/>
    <property type="evidence" value="ECO:0007669"/>
    <property type="project" value="InterPro"/>
</dbReference>
<dbReference type="EMBL" id="CABVLZ010000003">
    <property type="protein sequence ID" value="VVU95107.1"/>
    <property type="molecule type" value="Genomic_DNA"/>
</dbReference>